<evidence type="ECO:0000313" key="2">
    <source>
        <dbReference type="Proteomes" id="UP000594014"/>
    </source>
</evidence>
<protein>
    <submittedName>
        <fullName evidence="1">Glutaredoxin family protein</fullName>
    </submittedName>
</protein>
<accession>A0ACD1A858</accession>
<keyword evidence="2" id="KW-1185">Reference proteome</keyword>
<dbReference type="Proteomes" id="UP000594014">
    <property type="component" value="Chromosome"/>
</dbReference>
<name>A0ACD1A858_9FIRM</name>
<sequence>MKDVILLTTSTCPYCRMAKEFLVQNKIHFIEKDVNADPQARAEMTKRKFTGVPVFLIGEDAVLGLDRNKVLELIDHRLVQCSNCGTSVRVPTGQGKINAKCPKCKSELK</sequence>
<organism evidence="1 2">
    <name type="scientific">Anoxybacterium hadale</name>
    <dbReference type="NCBI Taxonomy" id="3408580"/>
    <lineage>
        <taxon>Bacteria</taxon>
        <taxon>Bacillati</taxon>
        <taxon>Bacillota</taxon>
        <taxon>Clostridia</taxon>
        <taxon>Peptostreptococcales</taxon>
        <taxon>Anaerovoracaceae</taxon>
        <taxon>Anoxybacterium</taxon>
    </lineage>
</organism>
<proteinExistence type="predicted"/>
<dbReference type="EMBL" id="CP042469">
    <property type="protein sequence ID" value="QOX62672.1"/>
    <property type="molecule type" value="Genomic_DNA"/>
</dbReference>
<gene>
    <name evidence="1" type="ORF">FRZ06_04570</name>
</gene>
<reference evidence="1" key="1">
    <citation type="submission" date="2019-08" db="EMBL/GenBank/DDBJ databases">
        <title>Genome sequence of Clostridiales bacterium MT110.</title>
        <authorList>
            <person name="Cao J."/>
        </authorList>
    </citation>
    <scope>NUCLEOTIDE SEQUENCE</scope>
    <source>
        <strain evidence="1">MT110</strain>
    </source>
</reference>
<evidence type="ECO:0000313" key="1">
    <source>
        <dbReference type="EMBL" id="QOX62672.1"/>
    </source>
</evidence>